<evidence type="ECO:0000313" key="4">
    <source>
        <dbReference type="Proteomes" id="UP000317691"/>
    </source>
</evidence>
<evidence type="ECO:0000256" key="1">
    <source>
        <dbReference type="ARBA" id="ARBA00010457"/>
    </source>
</evidence>
<accession>A0A538TRS0</accession>
<dbReference type="InterPro" id="IPR036423">
    <property type="entry name" value="SOD-like_Cu/Zn_dom_sf"/>
</dbReference>
<dbReference type="GO" id="GO:0046872">
    <property type="term" value="F:metal ion binding"/>
    <property type="evidence" value="ECO:0007669"/>
    <property type="project" value="InterPro"/>
</dbReference>
<proteinExistence type="inferred from homology"/>
<comment type="caution">
    <text evidence="3">The sequence shown here is derived from an EMBL/GenBank/DDBJ whole genome shotgun (WGS) entry which is preliminary data.</text>
</comment>
<dbReference type="SUPFAM" id="SSF49329">
    <property type="entry name" value="Cu,Zn superoxide dismutase-like"/>
    <property type="match status" value="1"/>
</dbReference>
<dbReference type="EMBL" id="VBOZ01000009">
    <property type="protein sequence ID" value="TMQ66323.1"/>
    <property type="molecule type" value="Genomic_DNA"/>
</dbReference>
<dbReference type="GO" id="GO:0006801">
    <property type="term" value="P:superoxide metabolic process"/>
    <property type="evidence" value="ECO:0007669"/>
    <property type="project" value="InterPro"/>
</dbReference>
<gene>
    <name evidence="3" type="ORF">E6K79_02930</name>
</gene>
<sequence>MLKQRVFPLALASVLLAGVAMASTAHHVNATLLPIGGSGVSGRVELTALPKGGTLITVVAKGLHPGTNYLSLYYDNGTCELEPYSADDVIGHYTANADGEATVTSKLHDDLDEIHSVSVRLASDFSLQACAAVNQ</sequence>
<feature type="signal peptide" evidence="2">
    <location>
        <begin position="1"/>
        <end position="22"/>
    </location>
</feature>
<dbReference type="Proteomes" id="UP000317691">
    <property type="component" value="Unassembled WGS sequence"/>
</dbReference>
<dbReference type="AlphaFoldDB" id="A0A538TRS0"/>
<reference evidence="3 4" key="1">
    <citation type="journal article" date="2019" name="Nat. Microbiol.">
        <title>Mediterranean grassland soil C-N compound turnover is dependent on rainfall and depth, and is mediated by genomically divergent microorganisms.</title>
        <authorList>
            <person name="Diamond S."/>
            <person name="Andeer P.F."/>
            <person name="Li Z."/>
            <person name="Crits-Christoph A."/>
            <person name="Burstein D."/>
            <person name="Anantharaman K."/>
            <person name="Lane K.R."/>
            <person name="Thomas B.C."/>
            <person name="Pan C."/>
            <person name="Northen T.R."/>
            <person name="Banfield J.F."/>
        </authorList>
    </citation>
    <scope>NUCLEOTIDE SEQUENCE [LARGE SCALE GENOMIC DNA]</scope>
    <source>
        <strain evidence="3">WS_9</strain>
    </source>
</reference>
<feature type="chain" id="PRO_5021776915" evidence="2">
    <location>
        <begin position="23"/>
        <end position="135"/>
    </location>
</feature>
<evidence type="ECO:0000256" key="2">
    <source>
        <dbReference type="SAM" id="SignalP"/>
    </source>
</evidence>
<comment type="similarity">
    <text evidence="1">Belongs to the Cu-Zn superoxide dismutase family.</text>
</comment>
<name>A0A538TRS0_UNCEI</name>
<organism evidence="3 4">
    <name type="scientific">Eiseniibacteriota bacterium</name>
    <dbReference type="NCBI Taxonomy" id="2212470"/>
    <lineage>
        <taxon>Bacteria</taxon>
        <taxon>Candidatus Eiseniibacteriota</taxon>
    </lineage>
</organism>
<protein>
    <submittedName>
        <fullName evidence="3">Uncharacterized protein</fullName>
    </submittedName>
</protein>
<keyword evidence="2" id="KW-0732">Signal</keyword>
<evidence type="ECO:0000313" key="3">
    <source>
        <dbReference type="EMBL" id="TMQ66323.1"/>
    </source>
</evidence>